<proteinExistence type="predicted"/>
<accession>A0A1E3H265</accession>
<evidence type="ECO:0000313" key="2">
    <source>
        <dbReference type="Proteomes" id="UP000094622"/>
    </source>
</evidence>
<evidence type="ECO:0000313" key="1">
    <source>
        <dbReference type="EMBL" id="ODN69631.1"/>
    </source>
</evidence>
<name>A0A1E3H265_9HYPH</name>
<reference evidence="1 2" key="1">
    <citation type="submission" date="2016-07" db="EMBL/GenBank/DDBJ databases">
        <title>Draft Genome Sequence of Methylobrevis pamukkalensis PK2.</title>
        <authorList>
            <person name="Vasilenko O.V."/>
            <person name="Doronina N.V."/>
            <person name="Shmareva M.N."/>
            <person name="Tarlachkov S.V."/>
            <person name="Mustakhimov I."/>
            <person name="Trotsenko Y.A."/>
        </authorList>
    </citation>
    <scope>NUCLEOTIDE SEQUENCE [LARGE SCALE GENOMIC DNA]</scope>
    <source>
        <strain evidence="1 2">PK2</strain>
    </source>
</reference>
<dbReference type="Gene3D" id="3.40.630.40">
    <property type="entry name" value="Zn-dependent exopeptidases"/>
    <property type="match status" value="1"/>
</dbReference>
<protein>
    <submittedName>
        <fullName evidence="1">N-formylglutamate amidohydrolase</fullName>
    </submittedName>
</protein>
<keyword evidence="2" id="KW-1185">Reference proteome</keyword>
<dbReference type="Proteomes" id="UP000094622">
    <property type="component" value="Unassembled WGS sequence"/>
</dbReference>
<dbReference type="InterPro" id="IPR007709">
    <property type="entry name" value="N-FG_amidohydro"/>
</dbReference>
<gene>
    <name evidence="1" type="ORF">A6302_03051</name>
</gene>
<keyword evidence="1" id="KW-0378">Hydrolase</keyword>
<dbReference type="PIRSF" id="PIRSF029730">
    <property type="entry name" value="UCP029730"/>
    <property type="match status" value="1"/>
</dbReference>
<sequence length="253" mass="26767">MGEIADPPFAIDNAAGRGPLLIVCDHASNRIPPAYGDLGLTPEARADHIAWDPGALSVSRHLSRIVDAPLFRGTVSRLVADVNREADSPTLIPAVSETTPIPGNADVGADERSARLAAVHVPYHAALATFVEEALARRAGAPPPAVVAIHSFTPVYMGTPRDFDAGVLFEGANRFGQRVLDALAAVPGIAVRANAPYSGEGEVYYTLRRHAAARGLPNVMIEIRNDLLHTEAEAEAWAMRLAAAIRAARPADD</sequence>
<dbReference type="RefSeq" id="WP_069307493.1">
    <property type="nucleotide sequence ID" value="NZ_MCRJ01000081.1"/>
</dbReference>
<comment type="caution">
    <text evidence="1">The sequence shown here is derived from an EMBL/GenBank/DDBJ whole genome shotgun (WGS) entry which is preliminary data.</text>
</comment>
<dbReference type="Pfam" id="PF05013">
    <property type="entry name" value="FGase"/>
    <property type="match status" value="1"/>
</dbReference>
<dbReference type="EMBL" id="MCRJ01000081">
    <property type="protein sequence ID" value="ODN69631.1"/>
    <property type="molecule type" value="Genomic_DNA"/>
</dbReference>
<dbReference type="SUPFAM" id="SSF53187">
    <property type="entry name" value="Zn-dependent exopeptidases"/>
    <property type="match status" value="1"/>
</dbReference>
<dbReference type="GO" id="GO:0016787">
    <property type="term" value="F:hydrolase activity"/>
    <property type="evidence" value="ECO:0007669"/>
    <property type="project" value="UniProtKB-KW"/>
</dbReference>
<dbReference type="AlphaFoldDB" id="A0A1E3H265"/>
<dbReference type="InterPro" id="IPR011227">
    <property type="entry name" value="UCP029730"/>
</dbReference>
<organism evidence="1 2">
    <name type="scientific">Methylobrevis pamukkalensis</name>
    <dbReference type="NCBI Taxonomy" id="1439726"/>
    <lineage>
        <taxon>Bacteria</taxon>
        <taxon>Pseudomonadati</taxon>
        <taxon>Pseudomonadota</taxon>
        <taxon>Alphaproteobacteria</taxon>
        <taxon>Hyphomicrobiales</taxon>
        <taxon>Pleomorphomonadaceae</taxon>
        <taxon>Methylobrevis</taxon>
    </lineage>
</organism>